<proteinExistence type="predicted"/>
<dbReference type="Proteomes" id="UP001228171">
    <property type="component" value="Unassembled WGS sequence"/>
</dbReference>
<keyword evidence="2" id="KW-1185">Reference proteome</keyword>
<sequence>MTKLTYQFEQKRIDNMQWSHGAKLSGITARASDEKGRVRKSPLFYLETVSINNYEDDVYFVNNTDDTLSFVAPFRLCRNIGDARAKLGDISAENVKKAKLYSDDIDCLYTDVLPKQAVRIGSTHIIYDSDALMQWFIDVPYKGIDTKGIDTHYGIWRFNVVEKGGIGGSYPLLWEDFSKPSHVVSSEYVTERNEMPIEPLLYDERCSMLEQFIEQYGVADAIFILAINDVLYRYYVGWSAPYNESDIQAKDIACKLTAQKPKDAEAVKSIIQAVYDFWFGKGFAKNTSMQACEEILSLYQAQIANQKSLIKDQINKNNTKK</sequence>
<evidence type="ECO:0000313" key="1">
    <source>
        <dbReference type="EMBL" id="MDP4543735.1"/>
    </source>
</evidence>
<protein>
    <recommendedName>
        <fullName evidence="3">RNA ligase</fullName>
    </recommendedName>
</protein>
<evidence type="ECO:0000313" key="2">
    <source>
        <dbReference type="Proteomes" id="UP001228171"/>
    </source>
</evidence>
<reference evidence="1 2" key="1">
    <citation type="submission" date="2023-08" db="EMBL/GenBank/DDBJ databases">
        <authorList>
            <person name="Kumar R."/>
        </authorList>
    </citation>
    <scope>NUCLEOTIDE SEQUENCE [LARGE SCALE GENOMIC DNA]</scope>
    <source>
        <strain evidence="1 2">LUR13</strain>
    </source>
</reference>
<dbReference type="EMBL" id="JAVAJI010000001">
    <property type="protein sequence ID" value="MDP4543735.1"/>
    <property type="molecule type" value="Genomic_DNA"/>
</dbReference>
<dbReference type="RefSeq" id="WP_193031930.1">
    <property type="nucleotide sequence ID" value="NZ_JAVAJI010000001.1"/>
</dbReference>
<evidence type="ECO:0008006" key="3">
    <source>
        <dbReference type="Google" id="ProtNLM"/>
    </source>
</evidence>
<organism evidence="1 2">
    <name type="scientific">Psychrobacter faecalis</name>
    <dbReference type="NCBI Taxonomy" id="180588"/>
    <lineage>
        <taxon>Bacteria</taxon>
        <taxon>Pseudomonadati</taxon>
        <taxon>Pseudomonadota</taxon>
        <taxon>Gammaproteobacteria</taxon>
        <taxon>Moraxellales</taxon>
        <taxon>Moraxellaceae</taxon>
        <taxon>Psychrobacter</taxon>
    </lineage>
</organism>
<name>A0ABT9HEH7_9GAMM</name>
<accession>A0ABT9HEH7</accession>
<comment type="caution">
    <text evidence="1">The sequence shown here is derived from an EMBL/GenBank/DDBJ whole genome shotgun (WGS) entry which is preliminary data.</text>
</comment>
<gene>
    <name evidence="1" type="ORF">Q8P09_01400</name>
</gene>